<dbReference type="EMBL" id="NJET01000015">
    <property type="protein sequence ID" value="PHH65665.1"/>
    <property type="molecule type" value="Genomic_DNA"/>
</dbReference>
<dbReference type="GO" id="GO:0020037">
    <property type="term" value="F:heme binding"/>
    <property type="evidence" value="ECO:0007669"/>
    <property type="project" value="InterPro"/>
</dbReference>
<evidence type="ECO:0000256" key="9">
    <source>
        <dbReference type="ARBA" id="ARBA00023004"/>
    </source>
</evidence>
<dbReference type="OrthoDB" id="1844152at2759"/>
<dbReference type="SUPFAM" id="SSF48264">
    <property type="entry name" value="Cytochrome P450"/>
    <property type="match status" value="1"/>
</dbReference>
<comment type="cofactor">
    <cofactor evidence="1 12">
        <name>heme</name>
        <dbReference type="ChEBI" id="CHEBI:30413"/>
    </cofactor>
</comment>
<evidence type="ECO:0000256" key="11">
    <source>
        <dbReference type="ARBA" id="ARBA00023136"/>
    </source>
</evidence>
<dbReference type="GO" id="GO:0005506">
    <property type="term" value="F:iron ion binding"/>
    <property type="evidence" value="ECO:0007669"/>
    <property type="project" value="InterPro"/>
</dbReference>
<evidence type="ECO:0000256" key="7">
    <source>
        <dbReference type="ARBA" id="ARBA00022989"/>
    </source>
</evidence>
<gene>
    <name evidence="15" type="ORF">CDD81_1751</name>
</gene>
<evidence type="ECO:0000256" key="4">
    <source>
        <dbReference type="ARBA" id="ARBA00022617"/>
    </source>
</evidence>
<dbReference type="InterPro" id="IPR036396">
    <property type="entry name" value="Cyt_P450_sf"/>
</dbReference>
<dbReference type="AlphaFoldDB" id="A0A2C5Y852"/>
<dbReference type="Gene3D" id="1.10.630.10">
    <property type="entry name" value="Cytochrome P450"/>
    <property type="match status" value="1"/>
</dbReference>
<dbReference type="InterPro" id="IPR001128">
    <property type="entry name" value="Cyt_P450"/>
</dbReference>
<feature type="binding site" description="axial binding residue" evidence="12">
    <location>
        <position position="457"/>
    </location>
    <ligand>
        <name>heme</name>
        <dbReference type="ChEBI" id="CHEBI:30413"/>
    </ligand>
    <ligandPart>
        <name>Fe</name>
        <dbReference type="ChEBI" id="CHEBI:18248"/>
    </ligandPart>
</feature>
<evidence type="ECO:0000313" key="16">
    <source>
        <dbReference type="Proteomes" id="UP000226192"/>
    </source>
</evidence>
<dbReference type="PANTHER" id="PTHR46206">
    <property type="entry name" value="CYTOCHROME P450"/>
    <property type="match status" value="1"/>
</dbReference>
<dbReference type="InterPro" id="IPR017972">
    <property type="entry name" value="Cyt_P450_CS"/>
</dbReference>
<comment type="similarity">
    <text evidence="3 13">Belongs to the cytochrome P450 family.</text>
</comment>
<keyword evidence="6 12" id="KW-0479">Metal-binding</keyword>
<keyword evidence="16" id="KW-1185">Reference proteome</keyword>
<organism evidence="15 16">
    <name type="scientific">Ophiocordyceps australis</name>
    <dbReference type="NCBI Taxonomy" id="1399860"/>
    <lineage>
        <taxon>Eukaryota</taxon>
        <taxon>Fungi</taxon>
        <taxon>Dikarya</taxon>
        <taxon>Ascomycota</taxon>
        <taxon>Pezizomycotina</taxon>
        <taxon>Sordariomycetes</taxon>
        <taxon>Hypocreomycetidae</taxon>
        <taxon>Hypocreales</taxon>
        <taxon>Ophiocordycipitaceae</taxon>
        <taxon>Ophiocordyceps</taxon>
    </lineage>
</organism>
<comment type="caution">
    <text evidence="15">The sequence shown here is derived from an EMBL/GenBank/DDBJ whole genome shotgun (WGS) entry which is preliminary data.</text>
</comment>
<keyword evidence="4 12" id="KW-0349">Heme</keyword>
<sequence length="516" mass="59305">MSIFEYLRYQGPSLWIFLLYLWVIWALQRVYEQRWKLKQRKNVTMATSSSWWGKLFPNAAYILTGPSLLQQNYKTDIPLGIQSQDGCYINFSSASHIKEILEAPEETFVFDLWTQIMFLPQHTMNGVELPNKLGGLHSRVLRALLSNFMPTFSAPMSRIISETFEREFSASTHHDDEGWTHVRCFSASSKVATKTSALIFFGPELAANDEFVEALEKYPQGVVMAGEILKLFPSIIQPLLAPILRRFQSGRKTTLYHVTRLIDQRIRKKNTNTVDKSKIAEPQDCVQIFINAYKSNSKEDWTGTKIWPELLGSFMASSVQPSITVTNIFENLCKYNEWVTLLREELEHILPRHSAPEGKDASFSAAEAAAIDNAPLLDAFIKESSRVAPTDTVTTRRVALKDFTFRDGTMAFNPWRFIAQDENIVKGATYKQGLRNAGRFTDIDYKYPLWGLGRRVCAGRYYAAVFLKLFTAHVLMNYNIKQSDLKSFRKYEYRTFSVPKSDSVISFQRRERRSIS</sequence>
<dbReference type="GO" id="GO:0016020">
    <property type="term" value="C:membrane"/>
    <property type="evidence" value="ECO:0007669"/>
    <property type="project" value="UniProtKB-SubCell"/>
</dbReference>
<name>A0A2C5Y852_9HYPO</name>
<evidence type="ECO:0000256" key="6">
    <source>
        <dbReference type="ARBA" id="ARBA00022723"/>
    </source>
</evidence>
<reference evidence="15 16" key="1">
    <citation type="submission" date="2017-06" db="EMBL/GenBank/DDBJ databases">
        <title>Ant-infecting Ophiocordyceps genomes reveal a high diversity of potential behavioral manipulation genes and a possible major role for enterotoxins.</title>
        <authorList>
            <person name="De Bekker C."/>
            <person name="Evans H.C."/>
            <person name="Brachmann A."/>
            <person name="Hughes D.P."/>
        </authorList>
    </citation>
    <scope>NUCLEOTIDE SEQUENCE [LARGE SCALE GENOMIC DNA]</scope>
    <source>
        <strain evidence="15 16">Map64</strain>
    </source>
</reference>
<evidence type="ECO:0000256" key="8">
    <source>
        <dbReference type="ARBA" id="ARBA00023002"/>
    </source>
</evidence>
<dbReference type="PRINTS" id="PR00465">
    <property type="entry name" value="EP450IV"/>
</dbReference>
<keyword evidence="8 13" id="KW-0560">Oxidoreductase</keyword>
<dbReference type="GO" id="GO:0004497">
    <property type="term" value="F:monooxygenase activity"/>
    <property type="evidence" value="ECO:0007669"/>
    <property type="project" value="UniProtKB-KW"/>
</dbReference>
<evidence type="ECO:0000256" key="10">
    <source>
        <dbReference type="ARBA" id="ARBA00023033"/>
    </source>
</evidence>
<dbReference type="Pfam" id="PF00067">
    <property type="entry name" value="p450"/>
    <property type="match status" value="1"/>
</dbReference>
<evidence type="ECO:0000256" key="3">
    <source>
        <dbReference type="ARBA" id="ARBA00010617"/>
    </source>
</evidence>
<evidence type="ECO:0000256" key="2">
    <source>
        <dbReference type="ARBA" id="ARBA00004370"/>
    </source>
</evidence>
<dbReference type="InterPro" id="IPR002403">
    <property type="entry name" value="Cyt_P450_E_grp-IV"/>
</dbReference>
<dbReference type="Proteomes" id="UP000226192">
    <property type="component" value="Unassembled WGS sequence"/>
</dbReference>
<evidence type="ECO:0008006" key="17">
    <source>
        <dbReference type="Google" id="ProtNLM"/>
    </source>
</evidence>
<evidence type="ECO:0000256" key="14">
    <source>
        <dbReference type="SAM" id="Phobius"/>
    </source>
</evidence>
<dbReference type="PROSITE" id="PS00086">
    <property type="entry name" value="CYTOCHROME_P450"/>
    <property type="match status" value="1"/>
</dbReference>
<protein>
    <recommendedName>
        <fullName evidence="17">Cytochrome P450</fullName>
    </recommendedName>
</protein>
<evidence type="ECO:0000256" key="12">
    <source>
        <dbReference type="PIRSR" id="PIRSR602403-1"/>
    </source>
</evidence>
<keyword evidence="10 13" id="KW-0503">Monooxygenase</keyword>
<keyword evidence="11 14" id="KW-0472">Membrane</keyword>
<keyword evidence="5 14" id="KW-0812">Transmembrane</keyword>
<evidence type="ECO:0000256" key="1">
    <source>
        <dbReference type="ARBA" id="ARBA00001971"/>
    </source>
</evidence>
<feature type="transmembrane region" description="Helical" evidence="14">
    <location>
        <begin position="12"/>
        <end position="31"/>
    </location>
</feature>
<accession>A0A2C5Y852</accession>
<keyword evidence="9 12" id="KW-0408">Iron</keyword>
<evidence type="ECO:0000256" key="13">
    <source>
        <dbReference type="RuleBase" id="RU000461"/>
    </source>
</evidence>
<evidence type="ECO:0000313" key="15">
    <source>
        <dbReference type="EMBL" id="PHH65665.1"/>
    </source>
</evidence>
<evidence type="ECO:0000256" key="5">
    <source>
        <dbReference type="ARBA" id="ARBA00022692"/>
    </source>
</evidence>
<keyword evidence="7 14" id="KW-1133">Transmembrane helix</keyword>
<dbReference type="CDD" id="cd11041">
    <property type="entry name" value="CYP503A1-like"/>
    <property type="match status" value="1"/>
</dbReference>
<proteinExistence type="inferred from homology"/>
<comment type="subcellular location">
    <subcellularLocation>
        <location evidence="2">Membrane</location>
    </subcellularLocation>
</comment>
<dbReference type="STRING" id="1399860.A0A2C5Y852"/>
<dbReference type="PANTHER" id="PTHR46206:SF5">
    <property type="entry name" value="P450, PUTATIVE (EUROFUNG)-RELATED"/>
    <property type="match status" value="1"/>
</dbReference>
<dbReference type="GO" id="GO:0016705">
    <property type="term" value="F:oxidoreductase activity, acting on paired donors, with incorporation or reduction of molecular oxygen"/>
    <property type="evidence" value="ECO:0007669"/>
    <property type="project" value="InterPro"/>
</dbReference>